<evidence type="ECO:0000256" key="1">
    <source>
        <dbReference type="SAM" id="MobiDB-lite"/>
    </source>
</evidence>
<dbReference type="EMBL" id="KL584761">
    <property type="protein sequence ID" value="KEQ94831.1"/>
    <property type="molecule type" value="Genomic_DNA"/>
</dbReference>
<feature type="compositionally biased region" description="Basic and acidic residues" evidence="1">
    <location>
        <begin position="228"/>
        <end position="237"/>
    </location>
</feature>
<dbReference type="HOGENOM" id="CLU_048128_0_0_1"/>
<evidence type="ECO:0000313" key="2">
    <source>
        <dbReference type="EMBL" id="KEQ94831.1"/>
    </source>
</evidence>
<feature type="compositionally biased region" description="Basic and acidic residues" evidence="1">
    <location>
        <begin position="115"/>
        <end position="125"/>
    </location>
</feature>
<organism evidence="2 3">
    <name type="scientific">Aureobasidium subglaciale (strain EXF-2481)</name>
    <name type="common">Aureobasidium pullulans var. subglaciale</name>
    <dbReference type="NCBI Taxonomy" id="1043005"/>
    <lineage>
        <taxon>Eukaryota</taxon>
        <taxon>Fungi</taxon>
        <taxon>Dikarya</taxon>
        <taxon>Ascomycota</taxon>
        <taxon>Pezizomycotina</taxon>
        <taxon>Dothideomycetes</taxon>
        <taxon>Dothideomycetidae</taxon>
        <taxon>Dothideales</taxon>
        <taxon>Saccotheciaceae</taxon>
        <taxon>Aureobasidium</taxon>
    </lineage>
</organism>
<feature type="compositionally biased region" description="Acidic residues" evidence="1">
    <location>
        <begin position="256"/>
        <end position="265"/>
    </location>
</feature>
<name>A0A074Z7G9_AURSE</name>
<feature type="compositionally biased region" description="Polar residues" evidence="1">
    <location>
        <begin position="1"/>
        <end position="11"/>
    </location>
</feature>
<dbReference type="RefSeq" id="XP_013343114.1">
    <property type="nucleotide sequence ID" value="XM_013487660.1"/>
</dbReference>
<sequence>MAASVSNSTSQTSHNDTTSSRHRRSTISLHSKPGLGLIRTISRDLITGWHTTTALQKEPLDTLTPSTAPTGIYKPRHAARDAMKSCPLIPPTTPTNQETSQMDPRASFSSFENAQARELDLRTRQDSVTPSSPTKPLARVPAGLIPDHSFDTWTATWETAYDATHFANPPSPSPGITRSFTVPALSSKKPTRPPLTGRLSVTDAEIKKFVFGDREDRKRGFRGPEEFLVPEKERRGSEVPSLVRSEGSCGSGGLENLEEGSEEEGEGKVEVELELDEKRKGRVFVRDAEVFSEGDVLVA</sequence>
<gene>
    <name evidence="2" type="ORF">AUEXF2481DRAFT_5707</name>
</gene>
<feature type="compositionally biased region" description="Polar residues" evidence="1">
    <location>
        <begin position="94"/>
        <end position="113"/>
    </location>
</feature>
<dbReference type="Proteomes" id="UP000030641">
    <property type="component" value="Unassembled WGS sequence"/>
</dbReference>
<dbReference type="GeneID" id="25369139"/>
<dbReference type="AlphaFoldDB" id="A0A074Z7G9"/>
<feature type="region of interest" description="Disordered" evidence="1">
    <location>
        <begin position="1"/>
        <end position="31"/>
    </location>
</feature>
<evidence type="ECO:0000313" key="3">
    <source>
        <dbReference type="Proteomes" id="UP000030641"/>
    </source>
</evidence>
<accession>A0A074Z7G9</accession>
<keyword evidence="3" id="KW-1185">Reference proteome</keyword>
<dbReference type="OrthoDB" id="3936555at2759"/>
<proteinExistence type="predicted"/>
<feature type="region of interest" description="Disordered" evidence="1">
    <location>
        <begin position="228"/>
        <end position="272"/>
    </location>
</feature>
<reference evidence="2 3" key="1">
    <citation type="journal article" date="2014" name="BMC Genomics">
        <title>Genome sequencing of four Aureobasidium pullulans varieties: biotechnological potential, stress tolerance, and description of new species.</title>
        <authorList>
            <person name="Gostin Ar C."/>
            <person name="Ohm R.A."/>
            <person name="Kogej T."/>
            <person name="Sonjak S."/>
            <person name="Turk M."/>
            <person name="Zajc J."/>
            <person name="Zalar P."/>
            <person name="Grube M."/>
            <person name="Sun H."/>
            <person name="Han J."/>
            <person name="Sharma A."/>
            <person name="Chiniquy J."/>
            <person name="Ngan C.Y."/>
            <person name="Lipzen A."/>
            <person name="Barry K."/>
            <person name="Grigoriev I.V."/>
            <person name="Gunde-Cimerman N."/>
        </authorList>
    </citation>
    <scope>NUCLEOTIDE SEQUENCE [LARGE SCALE GENOMIC DNA]</scope>
    <source>
        <strain evidence="2 3">EXF-2481</strain>
    </source>
</reference>
<protein>
    <submittedName>
        <fullName evidence="2">Uncharacterized protein</fullName>
    </submittedName>
</protein>
<dbReference type="InParanoid" id="A0A074Z7G9"/>
<feature type="region of interest" description="Disordered" evidence="1">
    <location>
        <begin position="84"/>
        <end position="143"/>
    </location>
</feature>